<accession>A0A7R9LGE0</accession>
<dbReference type="EMBL" id="CAJPVJ010000800">
    <property type="protein sequence ID" value="CAG2163420.1"/>
    <property type="molecule type" value="Genomic_DNA"/>
</dbReference>
<dbReference type="EMBL" id="OC915625">
    <property type="protein sequence ID" value="CAD7641244.1"/>
    <property type="molecule type" value="Genomic_DNA"/>
</dbReference>
<name>A0A7R9LGE0_9ACAR</name>
<organism evidence="1">
    <name type="scientific">Oppiella nova</name>
    <dbReference type="NCBI Taxonomy" id="334625"/>
    <lineage>
        <taxon>Eukaryota</taxon>
        <taxon>Metazoa</taxon>
        <taxon>Ecdysozoa</taxon>
        <taxon>Arthropoda</taxon>
        <taxon>Chelicerata</taxon>
        <taxon>Arachnida</taxon>
        <taxon>Acari</taxon>
        <taxon>Acariformes</taxon>
        <taxon>Sarcoptiformes</taxon>
        <taxon>Oribatida</taxon>
        <taxon>Brachypylina</taxon>
        <taxon>Oppioidea</taxon>
        <taxon>Oppiidae</taxon>
        <taxon>Oppiella</taxon>
    </lineage>
</organism>
<dbReference type="AlphaFoldDB" id="A0A7R9LGE0"/>
<gene>
    <name evidence="1" type="ORF">ONB1V03_LOCUS2996</name>
</gene>
<keyword evidence="2" id="KW-1185">Reference proteome</keyword>
<sequence>MKSNDLVKGLATIEPYCDRSVYHSLVRSLYLLLTAMTSMEKVDIDAAQKAVNVEVHAELVHAVSLLISADNHENPFPLGKRDIET</sequence>
<feature type="non-terminal residue" evidence="1">
    <location>
        <position position="85"/>
    </location>
</feature>
<protein>
    <submittedName>
        <fullName evidence="1">Uncharacterized protein</fullName>
    </submittedName>
</protein>
<evidence type="ECO:0000313" key="1">
    <source>
        <dbReference type="EMBL" id="CAD7641244.1"/>
    </source>
</evidence>
<dbReference type="Proteomes" id="UP000728032">
    <property type="component" value="Unassembled WGS sequence"/>
</dbReference>
<reference evidence="1" key="1">
    <citation type="submission" date="2020-11" db="EMBL/GenBank/DDBJ databases">
        <authorList>
            <person name="Tran Van P."/>
        </authorList>
    </citation>
    <scope>NUCLEOTIDE SEQUENCE</scope>
</reference>
<proteinExistence type="predicted"/>
<evidence type="ECO:0000313" key="2">
    <source>
        <dbReference type="Proteomes" id="UP000728032"/>
    </source>
</evidence>